<sequence>MPQPRLVPAAPRRARIQRNLFYYMFKSTASDDLRERSQAFWTTSADERIASLLLPSSDPENDVTHTPSAILDAEEHGLHFSLLAVRSRLNALAPISMLPPEILARVFACLILVYPCPKEAPRLGWNVGATHVCRSWREVALSHPTLWTHISFDCGPKLAQEMLTRAKSALLVICDDSWDPESQEAADSMILSNVSRLQELKVDRYLEAWQTLGPVLTLPAPMLQVVDLTVRIVDSSVRVKPPTVTTLFAGRANRLREISIDGYNFAWTCFPRSPLITRLALTTRDNSASKQGDPVAQLNPDIFCDLLSALPALEDIPDAISNTPWPGFQIVVTDEENATTCVVSVPHIHPAPHRRRRTQSTPGPATDNSSDKLVRQMKGLSLSNANLTASLHVECVSHMEGDNNSSPTSQSTEEDDADSVGGVYIHTLFNLPPKDRQLLELDDTEGYESFRRRISTHLLAGHPDYQMHGWSAQLRRQYRRRSLRPPFGDPEDDYSKWKKCILSSKSVAKATGSRVSKVFASMSSRLRKASGVQRKGKAARTEDVLVTAKSFSSEELRSPLTKRRRIEG</sequence>
<dbReference type="Proteomes" id="UP000814033">
    <property type="component" value="Unassembled WGS sequence"/>
</dbReference>
<protein>
    <submittedName>
        <fullName evidence="1">Uncharacterized protein</fullName>
    </submittedName>
</protein>
<comment type="caution">
    <text evidence="1">The sequence shown here is derived from an EMBL/GenBank/DDBJ whole genome shotgun (WGS) entry which is preliminary data.</text>
</comment>
<evidence type="ECO:0000313" key="1">
    <source>
        <dbReference type="EMBL" id="KAI0050357.1"/>
    </source>
</evidence>
<dbReference type="EMBL" id="MU275862">
    <property type="protein sequence ID" value="KAI0050357.1"/>
    <property type="molecule type" value="Genomic_DNA"/>
</dbReference>
<gene>
    <name evidence="1" type="ORF">FA95DRAFT_1603552</name>
</gene>
<reference evidence="1" key="1">
    <citation type="submission" date="2021-02" db="EMBL/GenBank/DDBJ databases">
        <authorList>
            <consortium name="DOE Joint Genome Institute"/>
            <person name="Ahrendt S."/>
            <person name="Looney B.P."/>
            <person name="Miyauchi S."/>
            <person name="Morin E."/>
            <person name="Drula E."/>
            <person name="Courty P.E."/>
            <person name="Chicoki N."/>
            <person name="Fauchery L."/>
            <person name="Kohler A."/>
            <person name="Kuo A."/>
            <person name="Labutti K."/>
            <person name="Pangilinan J."/>
            <person name="Lipzen A."/>
            <person name="Riley R."/>
            <person name="Andreopoulos W."/>
            <person name="He G."/>
            <person name="Johnson J."/>
            <person name="Barry K.W."/>
            <person name="Grigoriev I.V."/>
            <person name="Nagy L."/>
            <person name="Hibbett D."/>
            <person name="Henrissat B."/>
            <person name="Matheny P.B."/>
            <person name="Labbe J."/>
            <person name="Martin F."/>
        </authorList>
    </citation>
    <scope>NUCLEOTIDE SEQUENCE</scope>
    <source>
        <strain evidence="1">FP105234-sp</strain>
    </source>
</reference>
<evidence type="ECO:0000313" key="2">
    <source>
        <dbReference type="Proteomes" id="UP000814033"/>
    </source>
</evidence>
<organism evidence="1 2">
    <name type="scientific">Auriscalpium vulgare</name>
    <dbReference type="NCBI Taxonomy" id="40419"/>
    <lineage>
        <taxon>Eukaryota</taxon>
        <taxon>Fungi</taxon>
        <taxon>Dikarya</taxon>
        <taxon>Basidiomycota</taxon>
        <taxon>Agaricomycotina</taxon>
        <taxon>Agaricomycetes</taxon>
        <taxon>Russulales</taxon>
        <taxon>Auriscalpiaceae</taxon>
        <taxon>Auriscalpium</taxon>
    </lineage>
</organism>
<accession>A0ACB8S2I7</accession>
<proteinExistence type="predicted"/>
<reference evidence="1" key="2">
    <citation type="journal article" date="2022" name="New Phytol.">
        <title>Evolutionary transition to the ectomycorrhizal habit in the genomes of a hyperdiverse lineage of mushroom-forming fungi.</title>
        <authorList>
            <person name="Looney B."/>
            <person name="Miyauchi S."/>
            <person name="Morin E."/>
            <person name="Drula E."/>
            <person name="Courty P.E."/>
            <person name="Kohler A."/>
            <person name="Kuo A."/>
            <person name="LaButti K."/>
            <person name="Pangilinan J."/>
            <person name="Lipzen A."/>
            <person name="Riley R."/>
            <person name="Andreopoulos W."/>
            <person name="He G."/>
            <person name="Johnson J."/>
            <person name="Nolan M."/>
            <person name="Tritt A."/>
            <person name="Barry K.W."/>
            <person name="Grigoriev I.V."/>
            <person name="Nagy L.G."/>
            <person name="Hibbett D."/>
            <person name="Henrissat B."/>
            <person name="Matheny P.B."/>
            <person name="Labbe J."/>
            <person name="Martin F.M."/>
        </authorList>
    </citation>
    <scope>NUCLEOTIDE SEQUENCE</scope>
    <source>
        <strain evidence="1">FP105234-sp</strain>
    </source>
</reference>
<keyword evidence="2" id="KW-1185">Reference proteome</keyword>
<name>A0ACB8S2I7_9AGAM</name>